<evidence type="ECO:0000313" key="2">
    <source>
        <dbReference type="Proteomes" id="UP000324800"/>
    </source>
</evidence>
<dbReference type="EMBL" id="SNRW01008332">
    <property type="protein sequence ID" value="KAA6379685.1"/>
    <property type="molecule type" value="Genomic_DNA"/>
</dbReference>
<dbReference type="Proteomes" id="UP000324800">
    <property type="component" value="Unassembled WGS sequence"/>
</dbReference>
<protein>
    <submittedName>
        <fullName evidence="1">Uncharacterized protein</fullName>
    </submittedName>
</protein>
<organism evidence="1 2">
    <name type="scientific">Streblomastix strix</name>
    <dbReference type="NCBI Taxonomy" id="222440"/>
    <lineage>
        <taxon>Eukaryota</taxon>
        <taxon>Metamonada</taxon>
        <taxon>Preaxostyla</taxon>
        <taxon>Oxymonadida</taxon>
        <taxon>Streblomastigidae</taxon>
        <taxon>Streblomastix</taxon>
    </lineage>
</organism>
<name>A0A5J4VB15_9EUKA</name>
<gene>
    <name evidence="1" type="ORF">EZS28_024788</name>
</gene>
<reference evidence="1 2" key="1">
    <citation type="submission" date="2019-03" db="EMBL/GenBank/DDBJ databases">
        <title>Single cell metagenomics reveals metabolic interactions within the superorganism composed of flagellate Streblomastix strix and complex community of Bacteroidetes bacteria on its surface.</title>
        <authorList>
            <person name="Treitli S.C."/>
            <person name="Kolisko M."/>
            <person name="Husnik F."/>
            <person name="Keeling P."/>
            <person name="Hampl V."/>
        </authorList>
    </citation>
    <scope>NUCLEOTIDE SEQUENCE [LARGE SCALE GENOMIC DNA]</scope>
    <source>
        <strain evidence="1">ST1C</strain>
    </source>
</reference>
<sequence>MYLDLAVVISGKLNLELEDDDERAFCGDTEELGDKDEQVIIYCDGVQDLITEWLGELEEEEIYCYCAGEVDQVGDLFWNNYCD</sequence>
<accession>A0A5J4VB15</accession>
<dbReference type="AlphaFoldDB" id="A0A5J4VB15"/>
<comment type="caution">
    <text evidence="1">The sequence shown here is derived from an EMBL/GenBank/DDBJ whole genome shotgun (WGS) entry which is preliminary data.</text>
</comment>
<evidence type="ECO:0000313" key="1">
    <source>
        <dbReference type="EMBL" id="KAA6379685.1"/>
    </source>
</evidence>
<proteinExistence type="predicted"/>